<name>A0ABW2V341_9BACL</name>
<organism evidence="1 2">
    <name type="scientific">Paenibacillus thermoaerophilus</name>
    <dbReference type="NCBI Taxonomy" id="1215385"/>
    <lineage>
        <taxon>Bacteria</taxon>
        <taxon>Bacillati</taxon>
        <taxon>Bacillota</taxon>
        <taxon>Bacilli</taxon>
        <taxon>Bacillales</taxon>
        <taxon>Paenibacillaceae</taxon>
        <taxon>Paenibacillus</taxon>
    </lineage>
</organism>
<dbReference type="PANTHER" id="PTHR22946">
    <property type="entry name" value="DIENELACTONE HYDROLASE DOMAIN-CONTAINING PROTEIN-RELATED"/>
    <property type="match status" value="1"/>
</dbReference>
<dbReference type="InterPro" id="IPR050261">
    <property type="entry name" value="FrsA_esterase"/>
</dbReference>
<keyword evidence="1" id="KW-0378">Hydrolase</keyword>
<dbReference type="Pfam" id="PF12715">
    <property type="entry name" value="Abhydrolase_7"/>
    <property type="match status" value="1"/>
</dbReference>
<dbReference type="InterPro" id="IPR025890">
    <property type="entry name" value="Abhydrolase_bac"/>
</dbReference>
<protein>
    <submittedName>
        <fullName evidence="1">Alpha/beta hydrolase family protein</fullName>
        <ecNumber evidence="1">3.4.-.-</ecNumber>
    </submittedName>
</protein>
<dbReference type="Proteomes" id="UP001596528">
    <property type="component" value="Unassembled WGS sequence"/>
</dbReference>
<sequence>MGYKLDELNRNGLPSLVGGLTDKRDWLAKRERIRREWLRMTGEAPPAVPVRYEIVAEAEEAAYRRLHIRYDTVMGDAVPAYLLIPRKALETPGLRLPGVLALHPTANAGKDDIALPSGRDNRRYALELAERGYVVLAPDVITAGERKLEGHDYYHTAPFDERHPEWSAVGKMLADHSQGVDLLCSLPFVDERRIGAVGHSLGGYNAYFLAGMERRIAAVVSSCGLCTFYGDADPNRWGRRPWFSHLPRITGELERGEVPFDFHEIAALAAPTPFFCWIAQQDRYFPHWREIGEAAEELHRLYEFLGCADRFSMLIGNADHDFPGEIRALAYAFLDRWLGPDVTATT</sequence>
<dbReference type="EMBL" id="JBHTGQ010000010">
    <property type="protein sequence ID" value="MFC7749210.1"/>
    <property type="molecule type" value="Genomic_DNA"/>
</dbReference>
<dbReference type="GO" id="GO:0016787">
    <property type="term" value="F:hydrolase activity"/>
    <property type="evidence" value="ECO:0007669"/>
    <property type="project" value="UniProtKB-KW"/>
</dbReference>
<proteinExistence type="predicted"/>
<dbReference type="EC" id="3.4.-.-" evidence="1"/>
<dbReference type="SUPFAM" id="SSF53474">
    <property type="entry name" value="alpha/beta-Hydrolases"/>
    <property type="match status" value="1"/>
</dbReference>
<dbReference type="InterPro" id="IPR029058">
    <property type="entry name" value="AB_hydrolase_fold"/>
</dbReference>
<keyword evidence="2" id="KW-1185">Reference proteome</keyword>
<accession>A0ABW2V341</accession>
<reference evidence="2" key="1">
    <citation type="journal article" date="2019" name="Int. J. Syst. Evol. Microbiol.">
        <title>The Global Catalogue of Microorganisms (GCM) 10K type strain sequencing project: providing services to taxonomists for standard genome sequencing and annotation.</title>
        <authorList>
            <consortium name="The Broad Institute Genomics Platform"/>
            <consortium name="The Broad Institute Genome Sequencing Center for Infectious Disease"/>
            <person name="Wu L."/>
            <person name="Ma J."/>
        </authorList>
    </citation>
    <scope>NUCLEOTIDE SEQUENCE [LARGE SCALE GENOMIC DNA]</scope>
    <source>
        <strain evidence="2">JCM 18657</strain>
    </source>
</reference>
<gene>
    <name evidence="1" type="ORF">ACFQWB_04540</name>
</gene>
<dbReference type="Gene3D" id="3.40.50.1820">
    <property type="entry name" value="alpha/beta hydrolase"/>
    <property type="match status" value="1"/>
</dbReference>
<comment type="caution">
    <text evidence="1">The sequence shown here is derived from an EMBL/GenBank/DDBJ whole genome shotgun (WGS) entry which is preliminary data.</text>
</comment>
<dbReference type="RefSeq" id="WP_138788880.1">
    <property type="nucleotide sequence ID" value="NZ_JBHTGQ010000010.1"/>
</dbReference>
<evidence type="ECO:0000313" key="1">
    <source>
        <dbReference type="EMBL" id="MFC7749210.1"/>
    </source>
</evidence>
<evidence type="ECO:0000313" key="2">
    <source>
        <dbReference type="Proteomes" id="UP001596528"/>
    </source>
</evidence>